<dbReference type="SUPFAM" id="SSF52172">
    <property type="entry name" value="CheY-like"/>
    <property type="match status" value="1"/>
</dbReference>
<feature type="modified residue" description="4-aspartylphosphate" evidence="1">
    <location>
        <position position="60"/>
    </location>
</feature>
<keyword evidence="3" id="KW-0238">DNA-binding</keyword>
<organism evidence="3 4">
    <name type="scientific">Deinococcus hopiensis KR-140</name>
    <dbReference type="NCBI Taxonomy" id="695939"/>
    <lineage>
        <taxon>Bacteria</taxon>
        <taxon>Thermotogati</taxon>
        <taxon>Deinococcota</taxon>
        <taxon>Deinococci</taxon>
        <taxon>Deinococcales</taxon>
        <taxon>Deinococcaceae</taxon>
        <taxon>Deinococcus</taxon>
    </lineage>
</organism>
<dbReference type="PANTHER" id="PTHR44520:SF2">
    <property type="entry name" value="RESPONSE REGULATOR RCP1"/>
    <property type="match status" value="1"/>
</dbReference>
<protein>
    <submittedName>
        <fullName evidence="3">Response regulator containing a CheY-like receiver domain and an HTH DNA-binding domain</fullName>
    </submittedName>
</protein>
<evidence type="ECO:0000313" key="3">
    <source>
        <dbReference type="EMBL" id="SMB82925.1"/>
    </source>
</evidence>
<dbReference type="AlphaFoldDB" id="A0A1W1UP72"/>
<gene>
    <name evidence="3" type="ORF">SAMN00790413_04193</name>
</gene>
<dbReference type="InterPro" id="IPR052893">
    <property type="entry name" value="TCS_response_regulator"/>
</dbReference>
<feature type="domain" description="Response regulatory" evidence="2">
    <location>
        <begin position="6"/>
        <end position="127"/>
    </location>
</feature>
<dbReference type="PROSITE" id="PS50110">
    <property type="entry name" value="RESPONSE_REGULATORY"/>
    <property type="match status" value="1"/>
</dbReference>
<evidence type="ECO:0000259" key="2">
    <source>
        <dbReference type="PROSITE" id="PS50110"/>
    </source>
</evidence>
<dbReference type="Pfam" id="PF00072">
    <property type="entry name" value="Response_reg"/>
    <property type="match status" value="1"/>
</dbReference>
<dbReference type="GO" id="GO:0003677">
    <property type="term" value="F:DNA binding"/>
    <property type="evidence" value="ECO:0007669"/>
    <property type="project" value="UniProtKB-KW"/>
</dbReference>
<keyword evidence="1" id="KW-0597">Phosphoprotein</keyword>
<name>A0A1W1UP72_9DEIO</name>
<dbReference type="Gene3D" id="3.40.50.2300">
    <property type="match status" value="1"/>
</dbReference>
<accession>A0A1W1UP72</accession>
<dbReference type="InterPro" id="IPR001789">
    <property type="entry name" value="Sig_transdc_resp-reg_receiver"/>
</dbReference>
<dbReference type="EMBL" id="FWWU01000006">
    <property type="protein sequence ID" value="SMB82925.1"/>
    <property type="molecule type" value="Genomic_DNA"/>
</dbReference>
<proteinExistence type="predicted"/>
<dbReference type="PANTHER" id="PTHR44520">
    <property type="entry name" value="RESPONSE REGULATOR RCP1-RELATED"/>
    <property type="match status" value="1"/>
</dbReference>
<dbReference type="SMART" id="SM00448">
    <property type="entry name" value="REC"/>
    <property type="match status" value="1"/>
</dbReference>
<dbReference type="RefSeq" id="WP_245808178.1">
    <property type="nucleotide sequence ID" value="NZ_FWWU01000006.1"/>
</dbReference>
<dbReference type="STRING" id="695939.SAMN00790413_04193"/>
<sequence>MTAPVDVLLMEDSEGDVLLVEEAVADFSPPVRLRVVDDGEQALRLLDDPTYGPPRLILMDVNTPRKGALEVLAELRQRPEWLAVPVVVYSSSSHPRDALRAYEAGANAYLAKPMMLTAFCELVQSTLQFWLSTVPVTERSVREAAPD</sequence>
<reference evidence="3 4" key="1">
    <citation type="submission" date="2017-04" db="EMBL/GenBank/DDBJ databases">
        <authorList>
            <person name="Afonso C.L."/>
            <person name="Miller P.J."/>
            <person name="Scott M.A."/>
            <person name="Spackman E."/>
            <person name="Goraichik I."/>
            <person name="Dimitrov K.M."/>
            <person name="Suarez D.L."/>
            <person name="Swayne D.E."/>
        </authorList>
    </citation>
    <scope>NUCLEOTIDE SEQUENCE [LARGE SCALE GENOMIC DNA]</scope>
    <source>
        <strain evidence="3 4">KR-140</strain>
    </source>
</reference>
<keyword evidence="4" id="KW-1185">Reference proteome</keyword>
<evidence type="ECO:0000313" key="4">
    <source>
        <dbReference type="Proteomes" id="UP000192582"/>
    </source>
</evidence>
<dbReference type="InterPro" id="IPR011006">
    <property type="entry name" value="CheY-like_superfamily"/>
</dbReference>
<evidence type="ECO:0000256" key="1">
    <source>
        <dbReference type="PROSITE-ProRule" id="PRU00169"/>
    </source>
</evidence>
<dbReference type="GO" id="GO:0000160">
    <property type="term" value="P:phosphorelay signal transduction system"/>
    <property type="evidence" value="ECO:0007669"/>
    <property type="project" value="InterPro"/>
</dbReference>
<dbReference type="Proteomes" id="UP000192582">
    <property type="component" value="Unassembled WGS sequence"/>
</dbReference>